<keyword evidence="17" id="KW-1185">Reference proteome</keyword>
<keyword evidence="9" id="KW-0496">Mitochondrion</keyword>
<evidence type="ECO:0000256" key="10">
    <source>
        <dbReference type="ARBA" id="ARBA00023136"/>
    </source>
</evidence>
<dbReference type="InterPro" id="IPR050747">
    <property type="entry name" value="Mitochondrial_chaperone_BCS1"/>
</dbReference>
<evidence type="ECO:0000313" key="17">
    <source>
        <dbReference type="Proteomes" id="UP000011083"/>
    </source>
</evidence>
<dbReference type="PANTHER" id="PTHR23070">
    <property type="entry name" value="BCS1 AAA-TYPE ATPASE"/>
    <property type="match status" value="1"/>
</dbReference>
<dbReference type="SUPFAM" id="SSF52540">
    <property type="entry name" value="P-loop containing nucleoside triphosphate hydrolases"/>
    <property type="match status" value="1"/>
</dbReference>
<dbReference type="OrthoDB" id="10251412at2759"/>
<evidence type="ECO:0000256" key="11">
    <source>
        <dbReference type="ARBA" id="ARBA00048778"/>
    </source>
</evidence>
<dbReference type="SMART" id="SM01024">
    <property type="entry name" value="BCS1_N"/>
    <property type="match status" value="1"/>
</dbReference>
<dbReference type="KEGG" id="acan:ACA1_291780"/>
<dbReference type="InterPro" id="IPR057495">
    <property type="entry name" value="AAA_lid_BCS1"/>
</dbReference>
<dbReference type="STRING" id="1257118.L8HIE8"/>
<dbReference type="InterPro" id="IPR003959">
    <property type="entry name" value="ATPase_AAA_core"/>
</dbReference>
<evidence type="ECO:0000256" key="3">
    <source>
        <dbReference type="ARBA" id="ARBA00022692"/>
    </source>
</evidence>
<dbReference type="SMART" id="SM00382">
    <property type="entry name" value="AAA"/>
    <property type="match status" value="1"/>
</dbReference>
<protein>
    <submittedName>
        <fullName evidence="16">ATPase, AAA domain containing protein</fullName>
    </submittedName>
</protein>
<dbReference type="Pfam" id="PF00004">
    <property type="entry name" value="AAA"/>
    <property type="match status" value="1"/>
</dbReference>
<comment type="catalytic activity">
    <reaction evidence="11">
        <text>ATP + H2O = ADP + phosphate + H(+)</text>
        <dbReference type="Rhea" id="RHEA:13065"/>
        <dbReference type="ChEBI" id="CHEBI:15377"/>
        <dbReference type="ChEBI" id="CHEBI:15378"/>
        <dbReference type="ChEBI" id="CHEBI:30616"/>
        <dbReference type="ChEBI" id="CHEBI:43474"/>
        <dbReference type="ChEBI" id="CHEBI:456216"/>
    </reaction>
    <physiologicalReaction direction="left-to-right" evidence="11">
        <dbReference type="Rhea" id="RHEA:13066"/>
    </physiologicalReaction>
</comment>
<evidence type="ECO:0000256" key="4">
    <source>
        <dbReference type="ARBA" id="ARBA00022741"/>
    </source>
</evidence>
<comment type="subcellular location">
    <subcellularLocation>
        <location evidence="1">Mitochondrion inner membrane</location>
        <topology evidence="1">Single-pass membrane protein</topology>
    </subcellularLocation>
</comment>
<dbReference type="GO" id="GO:0005743">
    <property type="term" value="C:mitochondrial inner membrane"/>
    <property type="evidence" value="ECO:0007669"/>
    <property type="project" value="UniProtKB-SubCell"/>
</dbReference>
<dbReference type="RefSeq" id="XP_004368124.1">
    <property type="nucleotide sequence ID" value="XM_004368067.1"/>
</dbReference>
<dbReference type="OMA" id="TIHLHED"/>
<dbReference type="GO" id="GO:0016887">
    <property type="term" value="F:ATP hydrolysis activity"/>
    <property type="evidence" value="ECO:0007669"/>
    <property type="project" value="InterPro"/>
</dbReference>
<evidence type="ECO:0000256" key="2">
    <source>
        <dbReference type="ARBA" id="ARBA00007448"/>
    </source>
</evidence>
<keyword evidence="7" id="KW-0067">ATP-binding</keyword>
<dbReference type="Pfam" id="PF25426">
    <property type="entry name" value="AAA_lid_BCS1"/>
    <property type="match status" value="1"/>
</dbReference>
<dbReference type="Gene3D" id="3.40.50.300">
    <property type="entry name" value="P-loop containing nucleotide triphosphate hydrolases"/>
    <property type="match status" value="1"/>
</dbReference>
<keyword evidence="5" id="KW-0999">Mitochondrion inner membrane</keyword>
<dbReference type="VEuPathDB" id="AmoebaDB:ACA1_291780"/>
<name>L8HIE8_ACACF</name>
<keyword evidence="4" id="KW-0547">Nucleotide-binding</keyword>
<dbReference type="InterPro" id="IPR014851">
    <property type="entry name" value="BCS1_N"/>
</dbReference>
<keyword evidence="8 13" id="KW-1133">Transmembrane helix</keyword>
<evidence type="ECO:0000259" key="15">
    <source>
        <dbReference type="SMART" id="SM01024"/>
    </source>
</evidence>
<evidence type="ECO:0000256" key="8">
    <source>
        <dbReference type="ARBA" id="ARBA00022989"/>
    </source>
</evidence>
<feature type="region of interest" description="Disordered" evidence="12">
    <location>
        <begin position="428"/>
        <end position="464"/>
    </location>
</feature>
<evidence type="ECO:0000256" key="1">
    <source>
        <dbReference type="ARBA" id="ARBA00004434"/>
    </source>
</evidence>
<dbReference type="Proteomes" id="UP000011083">
    <property type="component" value="Unassembled WGS sequence"/>
</dbReference>
<sequence>MAEQLAGAYLRGRIGALADNDVFSGGLMLVLMGMVAAYVGWTAQWLWDRFWREFVVSLEVRKEDEAFAWIMKWLAHQTERANGRDLSMLTTRDNRQDRWNGAEAATKPQLHFGPAPGQHFLRYRGRWITVQRVVKENGGGSGNNSLELQETIKLQTFGRDPQRRAIASVHFPEGVVEELVADVREFLAMGEWYKRRGIPHRRGYMLYGEPGCGKSSFATALAGELGLNLCVCSLASASLDDDSLQEFLRKMPKGSILLLEDIDAAFIQRTKNVDQSHSKNKVTFSGLLNALDGAVAFEGSLVLMTTNHRELLDPALTRPGRVDMAIYVGLARRDQVRRLFAYFYHPWEAQKNERDDSEDDKKNEDDGKRRLAEVDELAQRFAELVPEERLSMASLQGFLLRHKLDPQAAIDNVARFVEAELERIKNEKAARRKNKKAADDDHNDNDDQNEEAKGDETKEEEEVEVKIAQAKVGEVKENEAAADQLEGIVIVSATSA</sequence>
<accession>L8HIE8</accession>
<dbReference type="InterPro" id="IPR003593">
    <property type="entry name" value="AAA+_ATPase"/>
</dbReference>
<dbReference type="GO" id="GO:0005524">
    <property type="term" value="F:ATP binding"/>
    <property type="evidence" value="ECO:0007669"/>
    <property type="project" value="UniProtKB-KW"/>
</dbReference>
<organism evidence="16 17">
    <name type="scientific">Acanthamoeba castellanii (strain ATCC 30010 / Neff)</name>
    <dbReference type="NCBI Taxonomy" id="1257118"/>
    <lineage>
        <taxon>Eukaryota</taxon>
        <taxon>Amoebozoa</taxon>
        <taxon>Discosea</taxon>
        <taxon>Longamoebia</taxon>
        <taxon>Centramoebida</taxon>
        <taxon>Acanthamoebidae</taxon>
        <taxon>Acanthamoeba</taxon>
    </lineage>
</organism>
<evidence type="ECO:0000313" key="16">
    <source>
        <dbReference type="EMBL" id="ELR25369.1"/>
    </source>
</evidence>
<feature type="domain" description="BCS1 N-terminal" evidence="15">
    <location>
        <begin position="34"/>
        <end position="217"/>
    </location>
</feature>
<dbReference type="Pfam" id="PF08740">
    <property type="entry name" value="BCS1_N"/>
    <property type="match status" value="1"/>
</dbReference>
<dbReference type="InterPro" id="IPR027417">
    <property type="entry name" value="P-loop_NTPase"/>
</dbReference>
<feature type="region of interest" description="Disordered" evidence="12">
    <location>
        <begin position="351"/>
        <end position="371"/>
    </location>
</feature>
<evidence type="ECO:0000256" key="12">
    <source>
        <dbReference type="SAM" id="MobiDB-lite"/>
    </source>
</evidence>
<dbReference type="CDD" id="cd19510">
    <property type="entry name" value="RecA-like_BCS1"/>
    <property type="match status" value="1"/>
</dbReference>
<feature type="domain" description="AAA+ ATPase" evidence="14">
    <location>
        <begin position="200"/>
        <end position="332"/>
    </location>
</feature>
<gene>
    <name evidence="16" type="ORF">ACA1_291780</name>
</gene>
<evidence type="ECO:0000256" key="6">
    <source>
        <dbReference type="ARBA" id="ARBA00022801"/>
    </source>
</evidence>
<comment type="similarity">
    <text evidence="2">Belongs to the AAA ATPase family. BCS1 subfamily.</text>
</comment>
<dbReference type="EMBL" id="KB007805">
    <property type="protein sequence ID" value="ELR25369.1"/>
    <property type="molecule type" value="Genomic_DNA"/>
</dbReference>
<evidence type="ECO:0000256" key="13">
    <source>
        <dbReference type="SAM" id="Phobius"/>
    </source>
</evidence>
<evidence type="ECO:0000259" key="14">
    <source>
        <dbReference type="SMART" id="SM00382"/>
    </source>
</evidence>
<feature type="transmembrane region" description="Helical" evidence="13">
    <location>
        <begin position="22"/>
        <end position="41"/>
    </location>
</feature>
<dbReference type="AlphaFoldDB" id="L8HIE8"/>
<reference evidence="16 17" key="1">
    <citation type="journal article" date="2013" name="Genome Biol.">
        <title>Genome of Acanthamoeba castellanii highlights extensive lateral gene transfer and early evolution of tyrosine kinase signaling.</title>
        <authorList>
            <person name="Clarke M."/>
            <person name="Lohan A.J."/>
            <person name="Liu B."/>
            <person name="Lagkouvardos I."/>
            <person name="Roy S."/>
            <person name="Zafar N."/>
            <person name="Bertelli C."/>
            <person name="Schilde C."/>
            <person name="Kianianmomeni A."/>
            <person name="Burglin T.R."/>
            <person name="Frech C."/>
            <person name="Turcotte B."/>
            <person name="Kopec K.O."/>
            <person name="Synnott J.M."/>
            <person name="Choo C."/>
            <person name="Paponov I."/>
            <person name="Finkler A."/>
            <person name="Soon Heng Tan C."/>
            <person name="Hutchins A.P."/>
            <person name="Weinmeier T."/>
            <person name="Rattei T."/>
            <person name="Chu J.S."/>
            <person name="Gimenez G."/>
            <person name="Irimia M."/>
            <person name="Rigden D.J."/>
            <person name="Fitzpatrick D.A."/>
            <person name="Lorenzo-Morales J."/>
            <person name="Bateman A."/>
            <person name="Chiu C.H."/>
            <person name="Tang P."/>
            <person name="Hegemann P."/>
            <person name="Fromm H."/>
            <person name="Raoult D."/>
            <person name="Greub G."/>
            <person name="Miranda-Saavedra D."/>
            <person name="Chen N."/>
            <person name="Nash P."/>
            <person name="Ginger M.L."/>
            <person name="Horn M."/>
            <person name="Schaap P."/>
            <person name="Caler L."/>
            <person name="Loftus B."/>
        </authorList>
    </citation>
    <scope>NUCLEOTIDE SEQUENCE [LARGE SCALE GENOMIC DNA]</scope>
    <source>
        <strain evidence="16 17">Neff</strain>
    </source>
</reference>
<dbReference type="GeneID" id="14926420"/>
<evidence type="ECO:0000256" key="7">
    <source>
        <dbReference type="ARBA" id="ARBA00022840"/>
    </source>
</evidence>
<evidence type="ECO:0000256" key="9">
    <source>
        <dbReference type="ARBA" id="ARBA00023128"/>
    </source>
</evidence>
<evidence type="ECO:0000256" key="5">
    <source>
        <dbReference type="ARBA" id="ARBA00022792"/>
    </source>
</evidence>
<keyword evidence="3 13" id="KW-0812">Transmembrane</keyword>
<proteinExistence type="inferred from homology"/>
<keyword evidence="10 13" id="KW-0472">Membrane</keyword>
<keyword evidence="6" id="KW-0378">Hydrolase</keyword>